<keyword evidence="5" id="KW-1003">Cell membrane</keyword>
<dbReference type="GO" id="GO:0046872">
    <property type="term" value="F:metal ion binding"/>
    <property type="evidence" value="ECO:0007669"/>
    <property type="project" value="UniProtKB-KW"/>
</dbReference>
<evidence type="ECO:0000256" key="1">
    <source>
        <dbReference type="ARBA" id="ARBA00002455"/>
    </source>
</evidence>
<evidence type="ECO:0000313" key="21">
    <source>
        <dbReference type="EMBL" id="PTE14368.1"/>
    </source>
</evidence>
<evidence type="ECO:0000256" key="2">
    <source>
        <dbReference type="ARBA" id="ARBA00004249"/>
    </source>
</evidence>
<dbReference type="SUPFAM" id="SSF56918">
    <property type="entry name" value="Light-harvesting complex subunits"/>
    <property type="match status" value="1"/>
</dbReference>
<keyword evidence="7" id="KW-0997">Cell inner membrane</keyword>
<dbReference type="Pfam" id="PF00556">
    <property type="entry name" value="LHC"/>
    <property type="match status" value="1"/>
</dbReference>
<sequence length="51" mass="5409">MADDPDKVWPSGLTLKEAEEVHEQVILGTRIFGGVAVIAHVLAAVATPWLG</sequence>
<accession>A0A2T4J963</accession>
<evidence type="ECO:0000256" key="8">
    <source>
        <dbReference type="ARBA" id="ARBA00022549"/>
    </source>
</evidence>
<keyword evidence="12" id="KW-0076">Bacteriochlorophyll</keyword>
<feature type="binding site" description="axial binding residue" evidence="18">
    <location>
        <position position="22"/>
    </location>
    <ligand>
        <name>a bacteriochlorophyll</name>
        <dbReference type="ChEBI" id="CHEBI:38201"/>
    </ligand>
    <ligandPart>
        <name>Mg</name>
        <dbReference type="ChEBI" id="CHEBI:25107"/>
    </ligandPart>
</feature>
<evidence type="ECO:0000256" key="5">
    <source>
        <dbReference type="ARBA" id="ARBA00022475"/>
    </source>
</evidence>
<keyword evidence="10 18" id="KW-0479">Metal-binding</keyword>
<evidence type="ECO:0000256" key="18">
    <source>
        <dbReference type="PIRSR" id="PIRSR002900-1"/>
    </source>
</evidence>
<keyword evidence="13 19" id="KW-1133">Transmembrane helix</keyword>
<protein>
    <recommendedName>
        <fullName evidence="17">Antenna pigment protein beta chain</fullName>
    </recommendedName>
</protein>
<evidence type="ECO:0000256" key="19">
    <source>
        <dbReference type="SAM" id="Phobius"/>
    </source>
</evidence>
<evidence type="ECO:0000256" key="10">
    <source>
        <dbReference type="ARBA" id="ARBA00022723"/>
    </source>
</evidence>
<evidence type="ECO:0000313" key="22">
    <source>
        <dbReference type="Proteomes" id="UP000241362"/>
    </source>
</evidence>
<evidence type="ECO:0000256" key="3">
    <source>
        <dbReference type="ARBA" id="ARBA00011052"/>
    </source>
</evidence>
<gene>
    <name evidence="21" type="ORF">C5F44_10270</name>
</gene>
<dbReference type="GO" id="GO:0005886">
    <property type="term" value="C:plasma membrane"/>
    <property type="evidence" value="ECO:0007669"/>
    <property type="project" value="UniProtKB-SubCell"/>
</dbReference>
<keyword evidence="6" id="KW-0148">Chlorophyll</keyword>
<dbReference type="Gene3D" id="1.20.5.250">
    <property type="match status" value="1"/>
</dbReference>
<feature type="binding site" description="axial binding residue" evidence="18">
    <location>
        <position position="40"/>
    </location>
    <ligand>
        <name>a bacteriochlorophyll</name>
        <dbReference type="ChEBI" id="CHEBI:38201"/>
    </ligand>
    <ligandPart>
        <name>Mg</name>
        <dbReference type="ChEBI" id="CHEBI:25107"/>
    </ligandPart>
</feature>
<reference evidence="21 22" key="1">
    <citation type="submission" date="2018-03" db="EMBL/GenBank/DDBJ databases">
        <title>Rhodobacter blasticus.</title>
        <authorList>
            <person name="Meyer T.E."/>
            <person name="Miller S."/>
            <person name="Lodha T."/>
            <person name="Gandham S."/>
            <person name="Chintalapati S."/>
            <person name="Chintalapati V.R."/>
        </authorList>
    </citation>
    <scope>NUCLEOTIDE SEQUENCE [LARGE SCALE GENOMIC DNA]</scope>
    <source>
        <strain evidence="21 22">DSM 2131</strain>
    </source>
</reference>
<evidence type="ECO:0000256" key="7">
    <source>
        <dbReference type="ARBA" id="ARBA00022519"/>
    </source>
</evidence>
<dbReference type="PROSITE" id="PS00969">
    <property type="entry name" value="ANTENNA_COMP_BETA"/>
    <property type="match status" value="1"/>
</dbReference>
<keyword evidence="22" id="KW-1185">Reference proteome</keyword>
<comment type="subunit">
    <text evidence="4">The core complex is formed by different alpha and beta chains, binding bacteriochlorophyll molecules, and arranged most probably in tetrameric structures disposed around the reaction center. The non-pigmented gamma chains may constitute additional components.</text>
</comment>
<evidence type="ECO:0000256" key="14">
    <source>
        <dbReference type="ARBA" id="ARBA00022991"/>
    </source>
</evidence>
<evidence type="ECO:0000256" key="9">
    <source>
        <dbReference type="ARBA" id="ARBA00022692"/>
    </source>
</evidence>
<dbReference type="NCBIfam" id="NF040862">
    <property type="entry name" value="pufB_517_ASD"/>
    <property type="match status" value="1"/>
</dbReference>
<evidence type="ECO:0000256" key="4">
    <source>
        <dbReference type="ARBA" id="ARBA00011367"/>
    </source>
</evidence>
<dbReference type="PRINTS" id="PR00674">
    <property type="entry name" value="LIGHTHARVSTB"/>
</dbReference>
<dbReference type="PIRSF" id="PIRSF002900">
    <property type="entry name" value="Antenna_beta"/>
    <property type="match status" value="1"/>
</dbReference>
<dbReference type="InterPro" id="IPR002362">
    <property type="entry name" value="LHB-1/5"/>
</dbReference>
<dbReference type="Proteomes" id="UP000241362">
    <property type="component" value="Unassembled WGS sequence"/>
</dbReference>
<comment type="caution">
    <text evidence="21">The sequence shown here is derived from an EMBL/GenBank/DDBJ whole genome shotgun (WGS) entry which is preliminary data.</text>
</comment>
<feature type="domain" description="Antenna complex alpha/beta subunit" evidence="20">
    <location>
        <begin position="17"/>
        <end position="50"/>
    </location>
</feature>
<keyword evidence="15 19" id="KW-0472">Membrane</keyword>
<keyword evidence="9 19" id="KW-0812">Transmembrane</keyword>
<dbReference type="InterPro" id="IPR000066">
    <property type="entry name" value="Antenna_a/b"/>
</dbReference>
<dbReference type="GO" id="GO:0030077">
    <property type="term" value="C:plasma membrane light-harvesting complex"/>
    <property type="evidence" value="ECO:0007669"/>
    <property type="project" value="InterPro"/>
</dbReference>
<proteinExistence type="inferred from homology"/>
<evidence type="ECO:0000256" key="12">
    <source>
        <dbReference type="ARBA" id="ARBA00022956"/>
    </source>
</evidence>
<evidence type="ECO:0000256" key="13">
    <source>
        <dbReference type="ARBA" id="ARBA00022989"/>
    </source>
</evidence>
<dbReference type="AlphaFoldDB" id="A0A2T4J963"/>
<dbReference type="GO" id="GO:0019684">
    <property type="term" value="P:photosynthesis, light reaction"/>
    <property type="evidence" value="ECO:0007669"/>
    <property type="project" value="InterPro"/>
</dbReference>
<dbReference type="GO" id="GO:0042314">
    <property type="term" value="F:bacteriochlorophyll binding"/>
    <property type="evidence" value="ECO:0007669"/>
    <property type="project" value="UniProtKB-KW"/>
</dbReference>
<name>A0A2T4J963_FUSBL</name>
<evidence type="ECO:0000256" key="15">
    <source>
        <dbReference type="ARBA" id="ARBA00023136"/>
    </source>
</evidence>
<organism evidence="21 22">
    <name type="scientific">Fuscovulum blasticum DSM 2131</name>
    <dbReference type="NCBI Taxonomy" id="1188250"/>
    <lineage>
        <taxon>Bacteria</taxon>
        <taxon>Pseudomonadati</taxon>
        <taxon>Pseudomonadota</taxon>
        <taxon>Alphaproteobacteria</taxon>
        <taxon>Rhodobacterales</taxon>
        <taxon>Paracoccaceae</taxon>
        <taxon>Pseudogemmobacter</taxon>
    </lineage>
</organism>
<dbReference type="EMBL" id="PZKE01000008">
    <property type="protein sequence ID" value="PTE14368.1"/>
    <property type="molecule type" value="Genomic_DNA"/>
</dbReference>
<comment type="subcellular location">
    <subcellularLocation>
        <location evidence="2">Cell inner membrane</location>
        <topology evidence="2">Single-pass type II membrane protein</topology>
    </subcellularLocation>
</comment>
<evidence type="ECO:0000259" key="20">
    <source>
        <dbReference type="Pfam" id="PF00556"/>
    </source>
</evidence>
<evidence type="ECO:0000256" key="6">
    <source>
        <dbReference type="ARBA" id="ARBA00022494"/>
    </source>
</evidence>
<dbReference type="RefSeq" id="WP_107673439.1">
    <property type="nucleotide sequence ID" value="NZ_PZKE01000008.1"/>
</dbReference>
<evidence type="ECO:0000256" key="17">
    <source>
        <dbReference type="ARBA" id="ARBA00030677"/>
    </source>
</evidence>
<keyword evidence="14" id="KW-0157">Chromophore</keyword>
<keyword evidence="16" id="KW-0437">Light-harvesting polypeptide</keyword>
<feature type="transmembrane region" description="Helical" evidence="19">
    <location>
        <begin position="31"/>
        <end position="50"/>
    </location>
</feature>
<dbReference type="InterPro" id="IPR023624">
    <property type="entry name" value="Antenna_beta_dom_sf"/>
</dbReference>
<dbReference type="InterPro" id="IPR023623">
    <property type="entry name" value="Antenna_beta_CS"/>
</dbReference>
<comment type="function">
    <text evidence="1">Antenna complexes are light-harvesting systems, which transfer the excitation energy to the reaction centers.</text>
</comment>
<evidence type="ECO:0000256" key="16">
    <source>
        <dbReference type="ARBA" id="ARBA00023243"/>
    </source>
</evidence>
<keyword evidence="8" id="KW-0042">Antenna complex</keyword>
<keyword evidence="11 18" id="KW-0460">Magnesium</keyword>
<dbReference type="InterPro" id="IPR035889">
    <property type="entry name" value="Light-harvesting_complex"/>
</dbReference>
<evidence type="ECO:0000256" key="11">
    <source>
        <dbReference type="ARBA" id="ARBA00022842"/>
    </source>
</evidence>
<comment type="similarity">
    <text evidence="3">Belongs to the antenna complex beta subunit family.</text>
</comment>